<dbReference type="FunFam" id="2.40.50.100:FF:000003">
    <property type="entry name" value="Acetyl-CoA carboxylase biotin carboxyl carrier protein"/>
    <property type="match status" value="1"/>
</dbReference>
<dbReference type="PANTHER" id="PTHR43842">
    <property type="entry name" value="PROPIONYL-COA CARBOXYLASE BETA CHAIN"/>
    <property type="match status" value="1"/>
</dbReference>
<dbReference type="GO" id="GO:0016740">
    <property type="term" value="F:transferase activity"/>
    <property type="evidence" value="ECO:0007669"/>
    <property type="project" value="UniProtKB-KW"/>
</dbReference>
<protein>
    <submittedName>
        <fullName evidence="5">Acetyl-CoA carboxylase carboxyltransferase component</fullName>
    </submittedName>
</protein>
<dbReference type="AlphaFoldDB" id="A0A3D9SGF9"/>
<comment type="caution">
    <text evidence="5">The sequence shown here is derived from an EMBL/GenBank/DDBJ whole genome shotgun (WGS) entry which is preliminary data.</text>
</comment>
<dbReference type="PROSITE" id="PS50980">
    <property type="entry name" value="COA_CT_NTER"/>
    <property type="match status" value="1"/>
</dbReference>
<feature type="domain" description="Lipoyl-binding" evidence="2">
    <location>
        <begin position="3"/>
        <end position="76"/>
    </location>
</feature>
<feature type="domain" description="CoA carboxyltransferase C-terminal" evidence="4">
    <location>
        <begin position="356"/>
        <end position="590"/>
    </location>
</feature>
<name>A0A3D9SGF9_9ACTN</name>
<reference evidence="5 6" key="1">
    <citation type="submission" date="2018-08" db="EMBL/GenBank/DDBJ databases">
        <title>Sequencing the genomes of 1000 actinobacteria strains.</title>
        <authorList>
            <person name="Klenk H.-P."/>
        </authorList>
    </citation>
    <scope>NUCLEOTIDE SEQUENCE [LARGE SCALE GENOMIC DNA]</scope>
    <source>
        <strain evidence="5 6">DSM 43927</strain>
    </source>
</reference>
<evidence type="ECO:0000256" key="1">
    <source>
        <dbReference type="ARBA" id="ARBA00023267"/>
    </source>
</evidence>
<dbReference type="InterPro" id="IPR000089">
    <property type="entry name" value="Biotin_lipoyl"/>
</dbReference>
<dbReference type="Gene3D" id="2.40.50.100">
    <property type="match status" value="1"/>
</dbReference>
<sequence length="605" mass="63546">MNPVEPVAPVPSPMHGTVESVEVAEGQKVAAGAPLVVLEAMKMQHVVAAPTAGLVTRLNVAVGDTVAEGDALVHLEPADGEAAEPVAAPPEDVEDGTVRADLAEVIRRHEIGLDAARPEAVARRHGTGRRTARENVEDLCDPGTFTEYGALTVAAQRRRRPLEELIERTPADGLVAGVGDVDGRPAVVLAYDYTVLAGTQGAMNHAKKDRMFEMAARRRLPVVLFAEGGGGRPGDTDTPMLSGLDTMAFHLFARLNGRVPLVGIAAGRCFAGNAALLGCCDVVIATADANIGMGGPAMIEGGGLGTYAPEDIGPISVQASNGVVDLPVADEAEAVAVARRYLSYFRGPVEEWSAPDPERLRTLIPEDRRRVYDVRAVIDGLADTGSVLEVRRAFGAGIVTALVRIEGRPLGLIANDPGHLGGAIDRDAADKAARFLQLCDTHGLPVVSLCDTPGFMVGPDAEQTATVRHFGRLFVAGAHLRVPLCMVILRKAYGLGAQTMGGGSLRVPVATVAWPTGELGGMGLEGAVRLGFRRELEAIADPAERQAAFDGIVAAAYEMGRALSVATVFEIDDVIDPADTRRWITAAFRDAAPPEPGGRGFIDTW</sequence>
<dbReference type="CDD" id="cd06850">
    <property type="entry name" value="biotinyl_domain"/>
    <property type="match status" value="1"/>
</dbReference>
<dbReference type="Gene3D" id="3.90.226.10">
    <property type="entry name" value="2-enoyl-CoA Hydratase, Chain A, domain 1"/>
    <property type="match status" value="2"/>
</dbReference>
<dbReference type="PROSITE" id="PS50989">
    <property type="entry name" value="COA_CT_CTER"/>
    <property type="match status" value="1"/>
</dbReference>
<dbReference type="PANTHER" id="PTHR43842:SF2">
    <property type="entry name" value="PROPIONYL-COA CARBOXYLASE BETA CHAIN, MITOCHONDRIAL"/>
    <property type="match status" value="1"/>
</dbReference>
<accession>A0A3D9SGF9</accession>
<dbReference type="Pfam" id="PF00364">
    <property type="entry name" value="Biotin_lipoyl"/>
    <property type="match status" value="1"/>
</dbReference>
<dbReference type="RefSeq" id="WP_245973926.1">
    <property type="nucleotide sequence ID" value="NZ_QTTT01000001.1"/>
</dbReference>
<evidence type="ECO:0000259" key="4">
    <source>
        <dbReference type="PROSITE" id="PS50989"/>
    </source>
</evidence>
<dbReference type="Pfam" id="PF01039">
    <property type="entry name" value="Carboxyl_trans"/>
    <property type="match status" value="1"/>
</dbReference>
<keyword evidence="6" id="KW-1185">Reference proteome</keyword>
<dbReference type="InterPro" id="IPR051047">
    <property type="entry name" value="AccD/PCCB"/>
</dbReference>
<keyword evidence="5" id="KW-0808">Transferase</keyword>
<dbReference type="InterPro" id="IPR011762">
    <property type="entry name" value="COA_CT_N"/>
</dbReference>
<gene>
    <name evidence="5" type="ORF">DFJ69_0362</name>
</gene>
<dbReference type="InterPro" id="IPR034733">
    <property type="entry name" value="AcCoA_carboxyl_beta"/>
</dbReference>
<evidence type="ECO:0000313" key="6">
    <source>
        <dbReference type="Proteomes" id="UP000256661"/>
    </source>
</evidence>
<dbReference type="PROSITE" id="PS50968">
    <property type="entry name" value="BIOTINYL_LIPOYL"/>
    <property type="match status" value="1"/>
</dbReference>
<dbReference type="SUPFAM" id="SSF52096">
    <property type="entry name" value="ClpP/crotonase"/>
    <property type="match status" value="2"/>
</dbReference>
<dbReference type="InterPro" id="IPR011053">
    <property type="entry name" value="Single_hybrid_motif"/>
</dbReference>
<evidence type="ECO:0000259" key="3">
    <source>
        <dbReference type="PROSITE" id="PS50980"/>
    </source>
</evidence>
<keyword evidence="1" id="KW-0092">Biotin</keyword>
<dbReference type="EMBL" id="QTTT01000001">
    <property type="protein sequence ID" value="REE94992.1"/>
    <property type="molecule type" value="Genomic_DNA"/>
</dbReference>
<evidence type="ECO:0000259" key="2">
    <source>
        <dbReference type="PROSITE" id="PS50968"/>
    </source>
</evidence>
<evidence type="ECO:0000313" key="5">
    <source>
        <dbReference type="EMBL" id="REE94992.1"/>
    </source>
</evidence>
<dbReference type="SUPFAM" id="SSF51230">
    <property type="entry name" value="Single hybrid motif"/>
    <property type="match status" value="1"/>
</dbReference>
<dbReference type="InterPro" id="IPR029045">
    <property type="entry name" value="ClpP/crotonase-like_dom_sf"/>
</dbReference>
<proteinExistence type="predicted"/>
<dbReference type="GO" id="GO:0004658">
    <property type="term" value="F:propionyl-CoA carboxylase activity"/>
    <property type="evidence" value="ECO:0007669"/>
    <property type="project" value="TreeGrafter"/>
</dbReference>
<feature type="domain" description="CoA carboxyltransferase N-terminal" evidence="3">
    <location>
        <begin position="90"/>
        <end position="357"/>
    </location>
</feature>
<organism evidence="5 6">
    <name type="scientific">Thermomonospora umbrina</name>
    <dbReference type="NCBI Taxonomy" id="111806"/>
    <lineage>
        <taxon>Bacteria</taxon>
        <taxon>Bacillati</taxon>
        <taxon>Actinomycetota</taxon>
        <taxon>Actinomycetes</taxon>
        <taxon>Streptosporangiales</taxon>
        <taxon>Thermomonosporaceae</taxon>
        <taxon>Thermomonospora</taxon>
    </lineage>
</organism>
<dbReference type="Proteomes" id="UP000256661">
    <property type="component" value="Unassembled WGS sequence"/>
</dbReference>
<dbReference type="InterPro" id="IPR011763">
    <property type="entry name" value="COA_CT_C"/>
</dbReference>